<reference evidence="2 3" key="1">
    <citation type="submission" date="2018-03" db="EMBL/GenBank/DDBJ databases">
        <title>Draft Genome Sequences of the Obligatory Marine Myxobacteria Enhygromyxa salina SWB007.</title>
        <authorList>
            <person name="Poehlein A."/>
            <person name="Moghaddam J.A."/>
            <person name="Harms H."/>
            <person name="Alanjari M."/>
            <person name="Koenig G.M."/>
            <person name="Daniel R."/>
            <person name="Schaeberle T.F."/>
        </authorList>
    </citation>
    <scope>NUCLEOTIDE SEQUENCE [LARGE SCALE GENOMIC DNA]</scope>
    <source>
        <strain evidence="2 3">SWB007</strain>
    </source>
</reference>
<keyword evidence="1" id="KW-0812">Transmembrane</keyword>
<evidence type="ECO:0000313" key="3">
    <source>
        <dbReference type="Proteomes" id="UP000238823"/>
    </source>
</evidence>
<dbReference type="Proteomes" id="UP000238823">
    <property type="component" value="Unassembled WGS sequence"/>
</dbReference>
<proteinExistence type="predicted"/>
<dbReference type="EMBL" id="PVNL01000142">
    <property type="protein sequence ID" value="PRP94317.1"/>
    <property type="molecule type" value="Genomic_DNA"/>
</dbReference>
<comment type="caution">
    <text evidence="2">The sequence shown here is derived from an EMBL/GenBank/DDBJ whole genome shotgun (WGS) entry which is preliminary data.</text>
</comment>
<feature type="transmembrane region" description="Helical" evidence="1">
    <location>
        <begin position="48"/>
        <end position="69"/>
    </location>
</feature>
<evidence type="ECO:0000313" key="2">
    <source>
        <dbReference type="EMBL" id="PRP94317.1"/>
    </source>
</evidence>
<organism evidence="2 3">
    <name type="scientific">Enhygromyxa salina</name>
    <dbReference type="NCBI Taxonomy" id="215803"/>
    <lineage>
        <taxon>Bacteria</taxon>
        <taxon>Pseudomonadati</taxon>
        <taxon>Myxococcota</taxon>
        <taxon>Polyangia</taxon>
        <taxon>Nannocystales</taxon>
        <taxon>Nannocystaceae</taxon>
        <taxon>Enhygromyxa</taxon>
    </lineage>
</organism>
<sequence length="106" mass="11130">MVTYDPSVIHQHAQRLYDRAKAMLILYAVGFGLFGMAGGAALDASGLWGVGLHPAAIGGGLFAVLGAAIGHARGFELRLQAQIALCQIQIEINGRPHAPPVHHGRV</sequence>
<dbReference type="AlphaFoldDB" id="A0A2S9XN68"/>
<protein>
    <submittedName>
        <fullName evidence="2">Uncharacterized protein</fullName>
    </submittedName>
</protein>
<name>A0A2S9XN68_9BACT</name>
<evidence type="ECO:0000256" key="1">
    <source>
        <dbReference type="SAM" id="Phobius"/>
    </source>
</evidence>
<keyword evidence="1" id="KW-1133">Transmembrane helix</keyword>
<gene>
    <name evidence="2" type="ORF">ENSA7_78540</name>
</gene>
<accession>A0A2S9XN68</accession>
<keyword evidence="1" id="KW-0472">Membrane</keyword>
<feature type="transmembrane region" description="Helical" evidence="1">
    <location>
        <begin position="24"/>
        <end position="42"/>
    </location>
</feature>